<dbReference type="NCBIfam" id="TIGR01643">
    <property type="entry name" value="YD_repeat_2x"/>
    <property type="match status" value="3"/>
</dbReference>
<dbReference type="InterPro" id="IPR050708">
    <property type="entry name" value="T6SS_VgrG/RHS"/>
</dbReference>
<dbReference type="EMBL" id="BSDI01000009">
    <property type="protein sequence ID" value="GLH97202.1"/>
    <property type="molecule type" value="Genomic_DNA"/>
</dbReference>
<gene>
    <name evidence="6" type="ORF">Pa4123_24770</name>
</gene>
<organism evidence="6 7">
    <name type="scientific">Phytohabitans aurantiacus</name>
    <dbReference type="NCBI Taxonomy" id="3016789"/>
    <lineage>
        <taxon>Bacteria</taxon>
        <taxon>Bacillati</taxon>
        <taxon>Actinomycetota</taxon>
        <taxon>Actinomycetes</taxon>
        <taxon>Micromonosporales</taxon>
        <taxon>Micromonosporaceae</taxon>
    </lineage>
</organism>
<feature type="compositionally biased region" description="Pro residues" evidence="2">
    <location>
        <begin position="1950"/>
        <end position="1967"/>
    </location>
</feature>
<evidence type="ECO:0000313" key="7">
    <source>
        <dbReference type="Proteomes" id="UP001144280"/>
    </source>
</evidence>
<evidence type="ECO:0000256" key="1">
    <source>
        <dbReference type="ARBA" id="ARBA00022737"/>
    </source>
</evidence>
<feature type="region of interest" description="Disordered" evidence="2">
    <location>
        <begin position="56"/>
        <end position="80"/>
    </location>
</feature>
<evidence type="ECO:0000256" key="2">
    <source>
        <dbReference type="SAM" id="MobiDB-lite"/>
    </source>
</evidence>
<evidence type="ECO:0000259" key="5">
    <source>
        <dbReference type="Pfam" id="PF25023"/>
    </source>
</evidence>
<keyword evidence="7" id="KW-1185">Reference proteome</keyword>
<dbReference type="InterPro" id="IPR006530">
    <property type="entry name" value="YD"/>
</dbReference>
<feature type="region of interest" description="Disordered" evidence="2">
    <location>
        <begin position="986"/>
        <end position="1008"/>
    </location>
</feature>
<keyword evidence="1" id="KW-0677">Repeat</keyword>
<name>A0ABQ5QSH5_9ACTN</name>
<dbReference type="Pfam" id="PF20041">
    <property type="entry name" value="DUF6443"/>
    <property type="match status" value="1"/>
</dbReference>
<evidence type="ECO:0008006" key="8">
    <source>
        <dbReference type="Google" id="ProtNLM"/>
    </source>
</evidence>
<dbReference type="InterPro" id="IPR045619">
    <property type="entry name" value="DUF6443"/>
</dbReference>
<sequence length="2156" mass="232014">MAHPGSRYRLAVRAVAVGLLLATAATAGPVPASAKPKDRFTPPKAEEVKSVAVQEVKASGSTTAGATTKAAAERRQPAPVWPTAGQAEAAVPSAADHRTRGSGAVRAGALPVLVDRPAQPAKGQPAGASVPGRVRVRVLDRAATDRAGVRGVLLRVDRTDGRAGAGTVALTVDYWSFATAYGADWSSRLRLVSLPECALTTPERPECAGTVLPSRNRVGDRLVTAEVPVTGKTTARAGFGTTGSALLALAAGPAGSAGDYSATSLSPSATWSAGTSTGDFTWSYPLRTPPSLGGPAPDMKLNYSAQSVDGRHAASNNQPSQVGEGFEFTPGDFIERRYRSCAQDMDGADHNNSTKTGDLCWETDNATMSLSGRGGELIYDSGDGYWHPRRDDGTKAEKIVGGASYGNGDNNGEYWKVTTADGTLYYFGKHKLDGWTDGKAVTNSTWTVPVFGNDPNEPCHASTFGGSDCVQAWRWNLDYVVDPHGNTMSFWYGKESNKYARNNSTTDVPSYVRGGYLDRVEYGTDKRTDGTDSLYRGLAAPMRVQFDQDNRCLSDCDSHTAVRWPDTPWDQECTGSPCLVGSPTFWTTKRISAVTTQVRDGSAYRNVEKWIFTHTFPDPGDGTRAGLWLDKISHQGLVGGTASVPDIEFTGIQRNNRVDTIDHSAAMNWWRLAKVRSETGGTVNITYSEPDCVARTRIPTDPHNNTLLCYPVRWTPEGYTAPIVDYFHKYVVKTIYEIDHTGGVPPNGSPRVVYSYNYIGDPAWHYADDDGLIGKKDKTWSVWRGYEKVGVTVGDPGEQTYVETKYFRGMHGDKLPSGTRDVPVTGAGVPTVKDEDAYAGLEREKVTFNGPGGPEVTREVSEPWQSAPTASRTINGDRVDARFVDVAAKHHRVTLDAGRGVRVTTQRTTFDGYGMPVESNDLGDVAVTGDEECTKTTYARNTGTWMLSLPATTSTYAVPCASATNPSTLTADQVISVKRVGYDGGAPGAAPTRGEVTSNEEMADWNGGDPQFTVIVRAGFDEYGRVDESWDAMDKRSTTSYEPASNAPVTRTVTTNPLSHTITTDLEPAWGLATKVTDPNGKVTTSKHDGLGRLTGVWKPGRNPDTQSANTTYAYLIRTDAPSVVTTKALNPAGNYVTSYELYDGLLRPRQTQAASPSGGRLVTDTFYDTVGREVKKYQPYHNTAAPGTTLVTATDRTHVPNQTRTEYDGTGRPVASIFQPYDAERHRTRTYYAGDRVDTTPPAGGTPTSKVGDARGRTVELRQYHGTTATGTYDATRYRFNAKGQMDRITDPAGNQWNFGYDARGRKTTVDDPDKGLTTTTYDNAGKVTSTTDGAGSKLLYTYDSLGRKTALYEGVISGFGRARWTYDSVQKGQLTQATRYVGVNAYSVKIDEYNDAYQPLQQTITIPSSETGLNGTYTYESTYNVDGSVYRSALPEAGGLAAETLTHHYDATSGMPKQLTTVYDTTQLSYVADTDYNALGHVDQYEFYTGLYSETGKRFFQSFTRELETGRLTGVRTDREEISPYTISDVRYTYDHVGKITKVSDVAATGGVDNQCFKYNYSGRLNEAWTPANGDCTAAPTVAGLGGPAPYWLAWEIDSAGNRISETEKSATSQQRKTDYTYPAAGADRPHAVTGTSTQVGTTTTTAAYTYDDTGNTLTRPTASAGTQTLTWDAEGHLATSVDNTGTTSYLYDAEGNRLVRRDPTGATLYLPGQEIRFTTSNATRVGTRYYAFNGETFASRTAASGITWLAGDHQGTAQVSVKEAGQHSTVRRQKPYGTSRGSAVSWPNSKGFVGGTVDNTGLTHLGAREYDPGIGRFISVDPVFNMDAPEQMNGYAYAANSPVTDSDASGLEPGGGSWYYAGSESGSWSKGGYRYYYRAEYFLYCRYGGSQCLGGIAGYQGLYWINMAYRNHPAVWFIARVVVTVWRVQTNFIGPVAGPPSPPKPRIILPPAPACPTPPPPEPKQPGELDGPKCEFFDFGCLFSGKEGAKAWWRGNRDWVTGGAAAIGMGVCIVATAGVCAAAGAAGLGVALGGRVLDVSASRSGWTKENVGRMATGMAFDVGSYFLVPGVRGFKMTPSGGVVHSQSARTWYNQSGKVSMTWGQQFAPRGQIDAAALRQGGGALAAQVGWWSVSGPGAAPATLGIPFTDPFGW</sequence>
<evidence type="ECO:0000259" key="4">
    <source>
        <dbReference type="Pfam" id="PF20041"/>
    </source>
</evidence>
<feature type="region of interest" description="Disordered" evidence="2">
    <location>
        <begin position="1235"/>
        <end position="1254"/>
    </location>
</feature>
<feature type="domain" description="DUF6443" evidence="4">
    <location>
        <begin position="1126"/>
        <end position="1197"/>
    </location>
</feature>
<keyword evidence="3" id="KW-0732">Signal</keyword>
<accession>A0ABQ5QSH5</accession>
<evidence type="ECO:0000256" key="3">
    <source>
        <dbReference type="SAM" id="SignalP"/>
    </source>
</evidence>
<dbReference type="Pfam" id="PF05593">
    <property type="entry name" value="RHS_repeat"/>
    <property type="match status" value="3"/>
</dbReference>
<dbReference type="InterPro" id="IPR031325">
    <property type="entry name" value="RHS_repeat"/>
</dbReference>
<dbReference type="Pfam" id="PF25023">
    <property type="entry name" value="TEN_YD-shell"/>
    <property type="match status" value="1"/>
</dbReference>
<evidence type="ECO:0000313" key="6">
    <source>
        <dbReference type="EMBL" id="GLH97202.1"/>
    </source>
</evidence>
<dbReference type="InterPro" id="IPR022385">
    <property type="entry name" value="Rhs_assc_core"/>
</dbReference>
<dbReference type="RefSeq" id="WP_281894860.1">
    <property type="nucleotide sequence ID" value="NZ_BSDI01000009.1"/>
</dbReference>
<dbReference type="NCBIfam" id="TIGR03696">
    <property type="entry name" value="Rhs_assc_core"/>
    <property type="match status" value="1"/>
</dbReference>
<feature type="region of interest" description="Disordered" evidence="2">
    <location>
        <begin position="1950"/>
        <end position="1970"/>
    </location>
</feature>
<dbReference type="InterPro" id="IPR056823">
    <property type="entry name" value="TEN-like_YD-shell"/>
</dbReference>
<dbReference type="PANTHER" id="PTHR32305">
    <property type="match status" value="1"/>
</dbReference>
<feature type="region of interest" description="Disordered" evidence="2">
    <location>
        <begin position="850"/>
        <end position="872"/>
    </location>
</feature>
<feature type="domain" description="Teneurin-like YD-shell" evidence="5">
    <location>
        <begin position="1418"/>
        <end position="1846"/>
    </location>
</feature>
<dbReference type="PANTHER" id="PTHR32305:SF17">
    <property type="entry name" value="TRNA NUCLEASE WAPA"/>
    <property type="match status" value="1"/>
</dbReference>
<dbReference type="Proteomes" id="UP001144280">
    <property type="component" value="Unassembled WGS sequence"/>
</dbReference>
<feature type="compositionally biased region" description="Polar residues" evidence="2">
    <location>
        <begin position="863"/>
        <end position="872"/>
    </location>
</feature>
<protein>
    <recommendedName>
        <fullName evidence="8">Intein C-terminal splicing domain-containing protein</fullName>
    </recommendedName>
</protein>
<reference evidence="6" key="1">
    <citation type="submission" date="2022-12" db="EMBL/GenBank/DDBJ databases">
        <title>New Phytohabitans aurantiacus sp. RD004123 nov., an actinomycete isolated from soil.</title>
        <authorList>
            <person name="Triningsih D.W."/>
            <person name="Harunari E."/>
            <person name="Igarashi Y."/>
        </authorList>
    </citation>
    <scope>NUCLEOTIDE SEQUENCE</scope>
    <source>
        <strain evidence="6">RD004123</strain>
    </source>
</reference>
<proteinExistence type="predicted"/>
<comment type="caution">
    <text evidence="6">The sequence shown here is derived from an EMBL/GenBank/DDBJ whole genome shotgun (WGS) entry which is preliminary data.</text>
</comment>
<feature type="chain" id="PRO_5045907374" description="Intein C-terminal splicing domain-containing protein" evidence="3">
    <location>
        <begin position="28"/>
        <end position="2156"/>
    </location>
</feature>
<dbReference type="Gene3D" id="2.180.10.10">
    <property type="entry name" value="RHS repeat-associated core"/>
    <property type="match status" value="2"/>
</dbReference>
<feature type="signal peptide" evidence="3">
    <location>
        <begin position="1"/>
        <end position="27"/>
    </location>
</feature>
<feature type="region of interest" description="Disordered" evidence="2">
    <location>
        <begin position="1764"/>
        <end position="1786"/>
    </location>
</feature>
<feature type="compositionally biased region" description="Low complexity" evidence="2">
    <location>
        <begin position="57"/>
        <end position="70"/>
    </location>
</feature>